<dbReference type="AlphaFoldDB" id="A0A2G9TSP8"/>
<name>A0A2G9TSP8_TELCI</name>
<dbReference type="Pfam" id="PF10317">
    <property type="entry name" value="7TM_GPCR_Srd"/>
    <property type="match status" value="1"/>
</dbReference>
<keyword evidence="1" id="KW-0812">Transmembrane</keyword>
<keyword evidence="1" id="KW-1133">Transmembrane helix</keyword>
<gene>
    <name evidence="2" type="ORF">TELCIR_17457</name>
</gene>
<feature type="non-terminal residue" evidence="2">
    <location>
        <position position="1"/>
    </location>
</feature>
<dbReference type="EMBL" id="KZ354350">
    <property type="protein sequence ID" value="PIO61033.1"/>
    <property type="molecule type" value="Genomic_DNA"/>
</dbReference>
<dbReference type="InterPro" id="IPR019421">
    <property type="entry name" value="7TM_GPCR_serpentine_rcpt_Srd"/>
</dbReference>
<protein>
    <submittedName>
        <fullName evidence="2">Uncharacterized protein</fullName>
    </submittedName>
</protein>
<keyword evidence="1" id="KW-0472">Membrane</keyword>
<accession>A0A2G9TSP8</accession>
<sequence>ALTLQSIVPVLAIFPAAGVFLLVQFGAVNNYVPSYLIVPCLSIGPLIDPMITIYYVHPYRKIANNEKENADEKKICYSFDATMTITGPHVLDRTALGCTEAYSGGLLPTTPKSWRTSTCGRVRTCEL</sequence>
<feature type="transmembrane region" description="Helical" evidence="1">
    <location>
        <begin position="34"/>
        <end position="56"/>
    </location>
</feature>
<keyword evidence="3" id="KW-1185">Reference proteome</keyword>
<feature type="transmembrane region" description="Helical" evidence="1">
    <location>
        <begin position="7"/>
        <end position="28"/>
    </location>
</feature>
<evidence type="ECO:0000256" key="1">
    <source>
        <dbReference type="SAM" id="Phobius"/>
    </source>
</evidence>
<proteinExistence type="predicted"/>
<evidence type="ECO:0000313" key="3">
    <source>
        <dbReference type="Proteomes" id="UP000230423"/>
    </source>
</evidence>
<dbReference type="OrthoDB" id="5873607at2759"/>
<dbReference type="Proteomes" id="UP000230423">
    <property type="component" value="Unassembled WGS sequence"/>
</dbReference>
<organism evidence="2 3">
    <name type="scientific">Teladorsagia circumcincta</name>
    <name type="common">Brown stomach worm</name>
    <name type="synonym">Ostertagia circumcincta</name>
    <dbReference type="NCBI Taxonomy" id="45464"/>
    <lineage>
        <taxon>Eukaryota</taxon>
        <taxon>Metazoa</taxon>
        <taxon>Ecdysozoa</taxon>
        <taxon>Nematoda</taxon>
        <taxon>Chromadorea</taxon>
        <taxon>Rhabditida</taxon>
        <taxon>Rhabditina</taxon>
        <taxon>Rhabditomorpha</taxon>
        <taxon>Strongyloidea</taxon>
        <taxon>Trichostrongylidae</taxon>
        <taxon>Teladorsagia</taxon>
    </lineage>
</organism>
<evidence type="ECO:0000313" key="2">
    <source>
        <dbReference type="EMBL" id="PIO61033.1"/>
    </source>
</evidence>
<reference evidence="2 3" key="1">
    <citation type="submission" date="2015-09" db="EMBL/GenBank/DDBJ databases">
        <title>Draft genome of the parasitic nematode Teladorsagia circumcincta isolate WARC Sus (inbred).</title>
        <authorList>
            <person name="Mitreva M."/>
        </authorList>
    </citation>
    <scope>NUCLEOTIDE SEQUENCE [LARGE SCALE GENOMIC DNA]</scope>
    <source>
        <strain evidence="2 3">S</strain>
    </source>
</reference>